<dbReference type="Proteomes" id="UP001151760">
    <property type="component" value="Unassembled WGS sequence"/>
</dbReference>
<reference evidence="2" key="2">
    <citation type="submission" date="2022-01" db="EMBL/GenBank/DDBJ databases">
        <authorList>
            <person name="Yamashiro T."/>
            <person name="Shiraishi A."/>
            <person name="Satake H."/>
            <person name="Nakayama K."/>
        </authorList>
    </citation>
    <scope>NUCLEOTIDE SEQUENCE</scope>
</reference>
<organism evidence="2 3">
    <name type="scientific">Tanacetum coccineum</name>
    <dbReference type="NCBI Taxonomy" id="301880"/>
    <lineage>
        <taxon>Eukaryota</taxon>
        <taxon>Viridiplantae</taxon>
        <taxon>Streptophyta</taxon>
        <taxon>Embryophyta</taxon>
        <taxon>Tracheophyta</taxon>
        <taxon>Spermatophyta</taxon>
        <taxon>Magnoliopsida</taxon>
        <taxon>eudicotyledons</taxon>
        <taxon>Gunneridae</taxon>
        <taxon>Pentapetalae</taxon>
        <taxon>asterids</taxon>
        <taxon>campanulids</taxon>
        <taxon>Asterales</taxon>
        <taxon>Asteraceae</taxon>
        <taxon>Asteroideae</taxon>
        <taxon>Anthemideae</taxon>
        <taxon>Anthemidinae</taxon>
        <taxon>Tanacetum</taxon>
    </lineage>
</organism>
<evidence type="ECO:0000256" key="1">
    <source>
        <dbReference type="SAM" id="MobiDB-lite"/>
    </source>
</evidence>
<sequence length="433" mass="50439">MDVSNDDYDRRDDDEARFGLFMYDKSKELPKYTPIGPTVTYSSMKDYTMLLNDQPENELIDLMRGQVYTKTQTIFMVANPEGNPEVTSFFSGASEVPLGTNVDVQATKFVLQELFEDVVDHQVSSPPETTTHNLLHNILFKSISHDQEYLNAQDKEPALKKRPHNDQDPPNDRKGEKRSKRRKDSKEVYLYYVDALNGIHRWDDMRKDFFNAEIGNRLTHKVYSDKRIITYVSVDVKNKQGCSFLTSIKVKRTKNKEHEFSYAYLSRLSLNEIEEIYLLKVQGKLHYLKLEFKIDFINALLIYIKRVCDEVHKFCDGTLLKVQGNFLKMLKENRLGRGNVKLDGREWTNNDIKRSEVMLEKIEKTLKHREQLKRLEGYVGGRPKTIDTRLYNYNMHSMGKTMVEVHAMLKLAEKVTPKKVATLAVFKIRGGKI</sequence>
<feature type="compositionally biased region" description="Basic and acidic residues" evidence="1">
    <location>
        <begin position="155"/>
        <end position="175"/>
    </location>
</feature>
<comment type="caution">
    <text evidence="2">The sequence shown here is derived from an EMBL/GenBank/DDBJ whole genome shotgun (WGS) entry which is preliminary data.</text>
</comment>
<feature type="region of interest" description="Disordered" evidence="1">
    <location>
        <begin position="155"/>
        <end position="182"/>
    </location>
</feature>
<protein>
    <submittedName>
        <fullName evidence="2">Uncharacterized protein</fullName>
    </submittedName>
</protein>
<evidence type="ECO:0000313" key="2">
    <source>
        <dbReference type="EMBL" id="GJT94539.1"/>
    </source>
</evidence>
<name>A0ABQ5I350_9ASTR</name>
<keyword evidence="3" id="KW-1185">Reference proteome</keyword>
<reference evidence="2" key="1">
    <citation type="journal article" date="2022" name="Int. J. Mol. Sci.">
        <title>Draft Genome of Tanacetum Coccineum: Genomic Comparison of Closely Related Tanacetum-Family Plants.</title>
        <authorList>
            <person name="Yamashiro T."/>
            <person name="Shiraishi A."/>
            <person name="Nakayama K."/>
            <person name="Satake H."/>
        </authorList>
    </citation>
    <scope>NUCLEOTIDE SEQUENCE</scope>
</reference>
<gene>
    <name evidence="2" type="ORF">Tco_1090057</name>
</gene>
<accession>A0ABQ5I350</accession>
<evidence type="ECO:0000313" key="3">
    <source>
        <dbReference type="Proteomes" id="UP001151760"/>
    </source>
</evidence>
<dbReference type="EMBL" id="BQNB010020305">
    <property type="protein sequence ID" value="GJT94539.1"/>
    <property type="molecule type" value="Genomic_DNA"/>
</dbReference>
<proteinExistence type="predicted"/>